<protein>
    <submittedName>
        <fullName evidence="1">Sensor domain CHASE3-containing protein</fullName>
    </submittedName>
</protein>
<reference evidence="1 2" key="1">
    <citation type="submission" date="2016-10" db="EMBL/GenBank/DDBJ databases">
        <authorList>
            <person name="de Groot N.N."/>
        </authorList>
    </citation>
    <scope>NUCLEOTIDE SEQUENCE [LARGE SCALE GENOMIC DNA]</scope>
    <source>
        <strain evidence="1 2">DSM 18438</strain>
    </source>
</reference>
<accession>A0A1I1J6B8</accession>
<evidence type="ECO:0000313" key="1">
    <source>
        <dbReference type="EMBL" id="SFC44117.1"/>
    </source>
</evidence>
<sequence>MKLQTKLLLSLTMIILINALVAAVVMLQVSGIREEAEELSSNEIPLMAAMGEASAAVSYELLAMREYRYSQNPVYLDAFNQAHERWLTNVPTIRSLLAQSEIAHYSEQLEQAIEAESALLHLFQELVDVNALYQDAGDRFGVAEDRVDAFIAAGLERTLGQAMDQAMSEASALVRQRTLEQAMA</sequence>
<keyword evidence="2" id="KW-1185">Reference proteome</keyword>
<gene>
    <name evidence="1" type="ORF">SAMN05660443_2642</name>
</gene>
<dbReference type="EMBL" id="FOLH01000006">
    <property type="protein sequence ID" value="SFC44117.1"/>
    <property type="molecule type" value="Genomic_DNA"/>
</dbReference>
<dbReference type="Proteomes" id="UP000199058">
    <property type="component" value="Unassembled WGS sequence"/>
</dbReference>
<organism evidence="1 2">
    <name type="scientific">Marinospirillum celere</name>
    <dbReference type="NCBI Taxonomy" id="1122252"/>
    <lineage>
        <taxon>Bacteria</taxon>
        <taxon>Pseudomonadati</taxon>
        <taxon>Pseudomonadota</taxon>
        <taxon>Gammaproteobacteria</taxon>
        <taxon>Oceanospirillales</taxon>
        <taxon>Oceanospirillaceae</taxon>
        <taxon>Marinospirillum</taxon>
    </lineage>
</organism>
<dbReference type="RefSeq" id="WP_091964621.1">
    <property type="nucleotide sequence ID" value="NZ_FOLH01000006.1"/>
</dbReference>
<proteinExistence type="predicted"/>
<name>A0A1I1J6B8_9GAMM</name>
<evidence type="ECO:0000313" key="2">
    <source>
        <dbReference type="Proteomes" id="UP000199058"/>
    </source>
</evidence>
<dbReference type="AlphaFoldDB" id="A0A1I1J6B8"/>